<feature type="transmembrane region" description="Helical" evidence="5">
    <location>
        <begin position="294"/>
        <end position="318"/>
    </location>
</feature>
<comment type="subcellular location">
    <subcellularLocation>
        <location evidence="1">Cell membrane</location>
        <topology evidence="1">Multi-pass membrane protein</topology>
    </subcellularLocation>
</comment>
<evidence type="ECO:0000259" key="6">
    <source>
        <dbReference type="PROSITE" id="PS50850"/>
    </source>
</evidence>
<evidence type="ECO:0000256" key="3">
    <source>
        <dbReference type="ARBA" id="ARBA00022989"/>
    </source>
</evidence>
<keyword evidence="4 5" id="KW-0472">Membrane</keyword>
<name>A0A4P6JYT9_KTERU</name>
<evidence type="ECO:0000256" key="2">
    <source>
        <dbReference type="ARBA" id="ARBA00022692"/>
    </source>
</evidence>
<feature type="transmembrane region" description="Helical" evidence="5">
    <location>
        <begin position="118"/>
        <end position="137"/>
    </location>
</feature>
<dbReference type="InterPro" id="IPR011701">
    <property type="entry name" value="MFS"/>
</dbReference>
<proteinExistence type="predicted"/>
<evidence type="ECO:0000313" key="8">
    <source>
        <dbReference type="Proteomes" id="UP000290365"/>
    </source>
</evidence>
<dbReference type="KEGG" id="kbs:EPA93_33515"/>
<feature type="transmembrane region" description="Helical" evidence="5">
    <location>
        <begin position="421"/>
        <end position="440"/>
    </location>
</feature>
<feature type="domain" description="Major facilitator superfamily (MFS) profile" evidence="6">
    <location>
        <begin position="45"/>
        <end position="444"/>
    </location>
</feature>
<feature type="transmembrane region" description="Helical" evidence="5">
    <location>
        <begin position="392"/>
        <end position="415"/>
    </location>
</feature>
<dbReference type="OrthoDB" id="9764596at2"/>
<keyword evidence="8" id="KW-1185">Reference proteome</keyword>
<dbReference type="Gene3D" id="1.20.1250.20">
    <property type="entry name" value="MFS general substrate transporter like domains"/>
    <property type="match status" value="2"/>
</dbReference>
<feature type="transmembrane region" description="Helical" evidence="5">
    <location>
        <begin position="259"/>
        <end position="282"/>
    </location>
</feature>
<evidence type="ECO:0000313" key="7">
    <source>
        <dbReference type="EMBL" id="QBD80630.1"/>
    </source>
</evidence>
<dbReference type="PANTHER" id="PTHR23528:SF1">
    <property type="entry name" value="MAJOR FACILITATOR SUPERFAMILY (MFS) PROFILE DOMAIN-CONTAINING PROTEIN"/>
    <property type="match status" value="1"/>
</dbReference>
<reference evidence="7 8" key="1">
    <citation type="submission" date="2019-01" db="EMBL/GenBank/DDBJ databases">
        <title>Ktedonosporobacter rubrisoli SCAWS-G2.</title>
        <authorList>
            <person name="Huang Y."/>
            <person name="Yan B."/>
        </authorList>
    </citation>
    <scope>NUCLEOTIDE SEQUENCE [LARGE SCALE GENOMIC DNA]</scope>
    <source>
        <strain evidence="7 8">SCAWS-G2</strain>
    </source>
</reference>
<dbReference type="InterPro" id="IPR020846">
    <property type="entry name" value="MFS_dom"/>
</dbReference>
<organism evidence="7 8">
    <name type="scientific">Ktedonosporobacter rubrisoli</name>
    <dbReference type="NCBI Taxonomy" id="2509675"/>
    <lineage>
        <taxon>Bacteria</taxon>
        <taxon>Bacillati</taxon>
        <taxon>Chloroflexota</taxon>
        <taxon>Ktedonobacteria</taxon>
        <taxon>Ktedonobacterales</taxon>
        <taxon>Ktedonosporobacteraceae</taxon>
        <taxon>Ktedonosporobacter</taxon>
    </lineage>
</organism>
<accession>A0A4P6JYT9</accession>
<feature type="transmembrane region" description="Helical" evidence="5">
    <location>
        <begin position="330"/>
        <end position="351"/>
    </location>
</feature>
<evidence type="ECO:0000256" key="1">
    <source>
        <dbReference type="ARBA" id="ARBA00004651"/>
    </source>
</evidence>
<feature type="transmembrane region" description="Helical" evidence="5">
    <location>
        <begin position="208"/>
        <end position="227"/>
    </location>
</feature>
<sequence length="444" mass="47389">MRRALLQEKNKGDLEMSETLLPDAAAIAPEEGEQPLPSQPRSGVWMGLYLFASMVGGLSSVCIKQLLLPLQVSRIDPHTPYLSFLLVASVGAVAGLIASPLAGALSDRTTSRFGRRRPWIIGGVLTLGIGLSVMAFATTIPLLLVGEIIAQFGADALLATETAIIPDQVPLIQRSWVSALNGMAPIVGGTVGLLLVTRFTQTSVTAQGYLLLIVFSLLLVGSFLLVFRERALPQGGLPAFRLGPFLKSFWINPQRYPNFAYAVCSRCLVFLSFTLLGAYTLFYLRAGLHFSDAVAAQHVALFQLFSTLAVLVGALLSGWLSRRLDRLKPFVIAGALLMATGLFLIVSIPSWPSMQVAAVIFGGGFGSYLAVDIALAVRVLPAAENSGKDLGIMYMAIFLPLVISPMIGSGLLTIFPNNFALLFAFAALSSVLAAVLIIPIKSVR</sequence>
<feature type="transmembrane region" description="Helical" evidence="5">
    <location>
        <begin position="48"/>
        <end position="68"/>
    </location>
</feature>
<dbReference type="GO" id="GO:0022857">
    <property type="term" value="F:transmembrane transporter activity"/>
    <property type="evidence" value="ECO:0007669"/>
    <property type="project" value="InterPro"/>
</dbReference>
<dbReference type="InterPro" id="IPR036259">
    <property type="entry name" value="MFS_trans_sf"/>
</dbReference>
<gene>
    <name evidence="7" type="ORF">EPA93_33515</name>
</gene>
<dbReference type="PROSITE" id="PS50850">
    <property type="entry name" value="MFS"/>
    <property type="match status" value="1"/>
</dbReference>
<keyword evidence="3 5" id="KW-1133">Transmembrane helix</keyword>
<evidence type="ECO:0000256" key="5">
    <source>
        <dbReference type="SAM" id="Phobius"/>
    </source>
</evidence>
<dbReference type="EMBL" id="CP035758">
    <property type="protein sequence ID" value="QBD80630.1"/>
    <property type="molecule type" value="Genomic_DNA"/>
</dbReference>
<feature type="transmembrane region" description="Helical" evidence="5">
    <location>
        <begin position="357"/>
        <end position="380"/>
    </location>
</feature>
<feature type="transmembrane region" description="Helical" evidence="5">
    <location>
        <begin position="80"/>
        <end position="106"/>
    </location>
</feature>
<dbReference type="Proteomes" id="UP000290365">
    <property type="component" value="Chromosome"/>
</dbReference>
<dbReference type="SUPFAM" id="SSF103473">
    <property type="entry name" value="MFS general substrate transporter"/>
    <property type="match status" value="1"/>
</dbReference>
<evidence type="ECO:0000256" key="4">
    <source>
        <dbReference type="ARBA" id="ARBA00023136"/>
    </source>
</evidence>
<dbReference type="AlphaFoldDB" id="A0A4P6JYT9"/>
<dbReference type="GO" id="GO:0005886">
    <property type="term" value="C:plasma membrane"/>
    <property type="evidence" value="ECO:0007669"/>
    <property type="project" value="UniProtKB-SubCell"/>
</dbReference>
<keyword evidence="2 5" id="KW-0812">Transmembrane</keyword>
<dbReference type="Pfam" id="PF07690">
    <property type="entry name" value="MFS_1"/>
    <property type="match status" value="1"/>
</dbReference>
<dbReference type="PANTHER" id="PTHR23528">
    <property type="match status" value="1"/>
</dbReference>
<protein>
    <submittedName>
        <fullName evidence="7">MFS transporter</fullName>
    </submittedName>
</protein>